<evidence type="ECO:0000313" key="3">
    <source>
        <dbReference type="Proteomes" id="UP000078486"/>
    </source>
</evidence>
<protein>
    <recommendedName>
        <fullName evidence="1">DUF7673 domain-containing protein</fullName>
    </recommendedName>
</protein>
<gene>
    <name evidence="2" type="ORF">AW736_26275</name>
</gene>
<reference evidence="2 3" key="1">
    <citation type="submission" date="2016-01" db="EMBL/GenBank/DDBJ databases">
        <title>High potential of lignocellulose degradation of a new Verrucomicrobia species.</title>
        <authorList>
            <person name="Wang Y."/>
            <person name="Shi Y."/>
            <person name="Qiu Z."/>
            <person name="Liu S."/>
            <person name="Yang H."/>
        </authorList>
    </citation>
    <scope>NUCLEOTIDE SEQUENCE [LARGE SCALE GENOMIC DNA]</scope>
    <source>
        <strain evidence="2 3">TSB47</strain>
    </source>
</reference>
<feature type="domain" description="DUF7673" evidence="1">
    <location>
        <begin position="153"/>
        <end position="224"/>
    </location>
</feature>
<sequence>MNTTFSRQLSEAERQKAMDDFAAQVRAINAESKAAVEAGAPALQRLAKCFAGAPADAGGQARLLRPLLCNLYRGCGTSPFRHFDYLTADNRDDFAAVALALGHEGFPDRRIREEIKAVAGEAAFDWFCEPQPEDATGELWDAGTTSDEDGGIEALARIADAVVCEYSGQAFKIRAILWALCDGGEADLSDLMALDWKLRKDLCTVLRTISISTEDMEIVLGAAAERKHRPYEDGYDWLLEAQS</sequence>
<keyword evidence="3" id="KW-1185">Reference proteome</keyword>
<dbReference type="OrthoDB" id="206962at2"/>
<dbReference type="RefSeq" id="WP_068773255.1">
    <property type="nucleotide sequence ID" value="NZ_KV441849.1"/>
</dbReference>
<proteinExistence type="predicted"/>
<name>A0A178IR56_9BACT</name>
<dbReference type="EMBL" id="LRRQ01000003">
    <property type="protein sequence ID" value="OAM91889.1"/>
    <property type="molecule type" value="Genomic_DNA"/>
</dbReference>
<dbReference type="Proteomes" id="UP000078486">
    <property type="component" value="Unassembled WGS sequence"/>
</dbReference>
<accession>A0A178IR56</accession>
<evidence type="ECO:0000313" key="2">
    <source>
        <dbReference type="EMBL" id="OAM91889.1"/>
    </source>
</evidence>
<dbReference type="Pfam" id="PF24720">
    <property type="entry name" value="DUF7673"/>
    <property type="match status" value="1"/>
</dbReference>
<dbReference type="STRING" id="1184151.AW736_26275"/>
<organism evidence="2 3">
    <name type="scientific">Termitidicoccus mucosus</name>
    <dbReference type="NCBI Taxonomy" id="1184151"/>
    <lineage>
        <taxon>Bacteria</taxon>
        <taxon>Pseudomonadati</taxon>
        <taxon>Verrucomicrobiota</taxon>
        <taxon>Opitutia</taxon>
        <taxon>Opitutales</taxon>
        <taxon>Opitutaceae</taxon>
        <taxon>Termitidicoccus</taxon>
    </lineage>
</organism>
<evidence type="ECO:0000259" key="1">
    <source>
        <dbReference type="Pfam" id="PF24720"/>
    </source>
</evidence>
<comment type="caution">
    <text evidence="2">The sequence shown here is derived from an EMBL/GenBank/DDBJ whole genome shotgun (WGS) entry which is preliminary data.</text>
</comment>
<dbReference type="InterPro" id="IPR056090">
    <property type="entry name" value="DUF7673"/>
</dbReference>
<dbReference type="AlphaFoldDB" id="A0A178IR56"/>